<evidence type="ECO:0000313" key="2">
    <source>
        <dbReference type="Proteomes" id="UP001470230"/>
    </source>
</evidence>
<protein>
    <submittedName>
        <fullName evidence="1">Uncharacterized protein</fullName>
    </submittedName>
</protein>
<dbReference type="Proteomes" id="UP001470230">
    <property type="component" value="Unassembled WGS sequence"/>
</dbReference>
<name>A0ABR2JPN8_9EUKA</name>
<accession>A0ABR2JPN8</accession>
<dbReference type="EMBL" id="JAPFFF010000010">
    <property type="protein sequence ID" value="KAK8880644.1"/>
    <property type="molecule type" value="Genomic_DNA"/>
</dbReference>
<keyword evidence="2" id="KW-1185">Reference proteome</keyword>
<evidence type="ECO:0000313" key="1">
    <source>
        <dbReference type="EMBL" id="KAK8880644.1"/>
    </source>
</evidence>
<comment type="caution">
    <text evidence="1">The sequence shown here is derived from an EMBL/GenBank/DDBJ whole genome shotgun (WGS) entry which is preliminary data.</text>
</comment>
<proteinExistence type="predicted"/>
<sequence length="83" mass="9826">MTILFSDDFDGNKQYIDSLIKELKECKDNQKCEQLLQEIDLIQRLVQSSYDEYLISANESDEVFTDDQLKQLREDHNSDTPMF</sequence>
<reference evidence="1 2" key="1">
    <citation type="submission" date="2024-04" db="EMBL/GenBank/DDBJ databases">
        <title>Tritrichomonas musculus Genome.</title>
        <authorList>
            <person name="Alves-Ferreira E."/>
            <person name="Grigg M."/>
            <person name="Lorenzi H."/>
            <person name="Galac M."/>
        </authorList>
    </citation>
    <scope>NUCLEOTIDE SEQUENCE [LARGE SCALE GENOMIC DNA]</scope>
    <source>
        <strain evidence="1 2">EAF2021</strain>
    </source>
</reference>
<organism evidence="1 2">
    <name type="scientific">Tritrichomonas musculus</name>
    <dbReference type="NCBI Taxonomy" id="1915356"/>
    <lineage>
        <taxon>Eukaryota</taxon>
        <taxon>Metamonada</taxon>
        <taxon>Parabasalia</taxon>
        <taxon>Tritrichomonadida</taxon>
        <taxon>Tritrichomonadidae</taxon>
        <taxon>Tritrichomonas</taxon>
    </lineage>
</organism>
<gene>
    <name evidence="1" type="ORF">M9Y10_003327</name>
</gene>